<protein>
    <submittedName>
        <fullName evidence="2">TfoX/Sxy family protein</fullName>
    </submittedName>
</protein>
<name>A0A9X4PBY5_9LACT</name>
<evidence type="ECO:0000313" key="2">
    <source>
        <dbReference type="EMBL" id="MDG6144952.1"/>
    </source>
</evidence>
<evidence type="ECO:0000313" key="3">
    <source>
        <dbReference type="Proteomes" id="UP001153199"/>
    </source>
</evidence>
<gene>
    <name evidence="2" type="ORF">NF717_04695</name>
</gene>
<evidence type="ECO:0000259" key="1">
    <source>
        <dbReference type="Pfam" id="PF04994"/>
    </source>
</evidence>
<dbReference type="Gene3D" id="1.10.150.20">
    <property type="entry name" value="5' to 3' exonuclease, C-terminal subdomain"/>
    <property type="match status" value="1"/>
</dbReference>
<dbReference type="InterPro" id="IPR007077">
    <property type="entry name" value="TfoX_C"/>
</dbReference>
<dbReference type="Proteomes" id="UP001153199">
    <property type="component" value="Unassembled WGS sequence"/>
</dbReference>
<comment type="caution">
    <text evidence="2">The sequence shown here is derived from an EMBL/GenBank/DDBJ whole genome shotgun (WGS) entry which is preliminary data.</text>
</comment>
<keyword evidence="3" id="KW-1185">Reference proteome</keyword>
<dbReference type="PANTHER" id="PTHR36121">
    <property type="entry name" value="PROTEIN SXY"/>
    <property type="match status" value="1"/>
</dbReference>
<reference evidence="2" key="1">
    <citation type="submission" date="2022-06" db="EMBL/GenBank/DDBJ databases">
        <title>Lactococcus from bovine mastitis in China.</title>
        <authorList>
            <person name="Lin Y."/>
            <person name="Han B."/>
        </authorList>
    </citation>
    <scope>NUCLEOTIDE SEQUENCE</scope>
    <source>
        <strain evidence="2">Ningxia-I-26</strain>
    </source>
</reference>
<dbReference type="AlphaFoldDB" id="A0A9X4PBY5"/>
<dbReference type="PANTHER" id="PTHR36121:SF1">
    <property type="entry name" value="PROTEIN SXY"/>
    <property type="match status" value="1"/>
</dbReference>
<dbReference type="InterPro" id="IPR047525">
    <property type="entry name" value="TfoX-like"/>
</dbReference>
<sequence>MGELSKLPNIGKVIEGQLEKVGISIIEELKALGSKNAWFKLWENDSSVCIDELYALEGAVQGKRWFALDDSTKNQLKDFYNQYQQ</sequence>
<organism evidence="2 3">
    <name type="scientific">Lactococcus formosensis</name>
    <dbReference type="NCBI Taxonomy" id="1281486"/>
    <lineage>
        <taxon>Bacteria</taxon>
        <taxon>Bacillati</taxon>
        <taxon>Bacillota</taxon>
        <taxon>Bacilli</taxon>
        <taxon>Lactobacillales</taxon>
        <taxon>Streptococcaceae</taxon>
        <taxon>Lactococcus</taxon>
    </lineage>
</organism>
<feature type="domain" description="TfoX C-terminal" evidence="1">
    <location>
        <begin position="3"/>
        <end position="79"/>
    </location>
</feature>
<dbReference type="Pfam" id="PF04994">
    <property type="entry name" value="TfoX_C"/>
    <property type="match status" value="1"/>
</dbReference>
<proteinExistence type="predicted"/>
<dbReference type="EMBL" id="JAMWFV010000004">
    <property type="protein sequence ID" value="MDG6144952.1"/>
    <property type="molecule type" value="Genomic_DNA"/>
</dbReference>
<dbReference type="RefSeq" id="WP_279359678.1">
    <property type="nucleotide sequence ID" value="NZ_JAMWDY010000003.1"/>
</dbReference>
<accession>A0A9X4PBY5</accession>